<proteinExistence type="predicted"/>
<accession>A0ABX5VSB4</accession>
<evidence type="ECO:0008006" key="4">
    <source>
        <dbReference type="Google" id="ProtNLM"/>
    </source>
</evidence>
<dbReference type="RefSeq" id="WP_139948605.1">
    <property type="nucleotide sequence ID" value="NZ_CP040899.1"/>
</dbReference>
<sequence>MSVEVWVTLGGVILAGLLAWHQLRASLYVRRREFEDIYVQRYWEISNRLNLDLRIGSYSGGDFAELADAEDKDAQYLAMWDYLALCEDQIDLRKSGNVTDEAWAVWSSSIAGTVSRYPYEAFYDLIEQGLDEAHVDESDRPWEHLRTLRHDPGAGLPDPYPLSGTGWRQRWRRYATGRRERVALTGLEVERLKMRRR</sequence>
<organism evidence="2 3">
    <name type="scientific">Georgenia wutianyii</name>
    <dbReference type="NCBI Taxonomy" id="2585135"/>
    <lineage>
        <taxon>Bacteria</taxon>
        <taxon>Bacillati</taxon>
        <taxon>Actinomycetota</taxon>
        <taxon>Actinomycetes</taxon>
        <taxon>Micrococcales</taxon>
        <taxon>Bogoriellaceae</taxon>
        <taxon>Georgenia</taxon>
    </lineage>
</organism>
<name>A0ABX5VSB4_9MICO</name>
<evidence type="ECO:0000256" key="1">
    <source>
        <dbReference type="SAM" id="Phobius"/>
    </source>
</evidence>
<feature type="transmembrane region" description="Helical" evidence="1">
    <location>
        <begin position="6"/>
        <end position="23"/>
    </location>
</feature>
<reference evidence="2 3" key="1">
    <citation type="submission" date="2019-05" db="EMBL/GenBank/DDBJ databases">
        <title>Georgenia *** sp. nov., and Georgenia *** sp. nov., isolated from the intestinal contents of plateau pika (Ochotona curzoniae) in the Qinghai-Tibet plateau of China.</title>
        <authorList>
            <person name="Tian Z."/>
        </authorList>
    </citation>
    <scope>NUCLEOTIDE SEQUENCE [LARGE SCALE GENOMIC DNA]</scope>
    <source>
        <strain evidence="2 3">Z294</strain>
    </source>
</reference>
<dbReference type="Proteomes" id="UP000313948">
    <property type="component" value="Chromosome"/>
</dbReference>
<keyword evidence="1" id="KW-0472">Membrane</keyword>
<dbReference type="EMBL" id="CP040899">
    <property type="protein sequence ID" value="QDB79585.1"/>
    <property type="molecule type" value="Genomic_DNA"/>
</dbReference>
<evidence type="ECO:0000313" key="3">
    <source>
        <dbReference type="Proteomes" id="UP000313948"/>
    </source>
</evidence>
<keyword evidence="1" id="KW-1133">Transmembrane helix</keyword>
<keyword evidence="3" id="KW-1185">Reference proteome</keyword>
<protein>
    <recommendedName>
        <fullName evidence="4">DUF4760 domain-containing protein</fullName>
    </recommendedName>
</protein>
<evidence type="ECO:0000313" key="2">
    <source>
        <dbReference type="EMBL" id="QDB79585.1"/>
    </source>
</evidence>
<gene>
    <name evidence="2" type="ORF">FE251_09520</name>
</gene>
<keyword evidence="1" id="KW-0812">Transmembrane</keyword>